<accession>A0A9P1BH61</accession>
<evidence type="ECO:0000256" key="1">
    <source>
        <dbReference type="ARBA" id="ARBA00022737"/>
    </source>
</evidence>
<protein>
    <submittedName>
        <fullName evidence="3">Smr domain-containing protein</fullName>
    </submittedName>
</protein>
<name>A0A9P1BH61_9DINO</name>
<organism evidence="2">
    <name type="scientific">Cladocopium goreaui</name>
    <dbReference type="NCBI Taxonomy" id="2562237"/>
    <lineage>
        <taxon>Eukaryota</taxon>
        <taxon>Sar</taxon>
        <taxon>Alveolata</taxon>
        <taxon>Dinophyceae</taxon>
        <taxon>Suessiales</taxon>
        <taxon>Symbiodiniaceae</taxon>
        <taxon>Cladocopium</taxon>
    </lineage>
</organism>
<dbReference type="EMBL" id="CAMXCT010000061">
    <property type="protein sequence ID" value="CAI3973257.1"/>
    <property type="molecule type" value="Genomic_DNA"/>
</dbReference>
<keyword evidence="4" id="KW-1185">Reference proteome</keyword>
<dbReference type="AlphaFoldDB" id="A0A9P1BH61"/>
<evidence type="ECO:0000313" key="2">
    <source>
        <dbReference type="EMBL" id="CAI3973257.1"/>
    </source>
</evidence>
<dbReference type="EMBL" id="CAMXCT030000061">
    <property type="protein sequence ID" value="CAL4760569.1"/>
    <property type="molecule type" value="Genomic_DNA"/>
</dbReference>
<reference evidence="2" key="1">
    <citation type="submission" date="2022-10" db="EMBL/GenBank/DDBJ databases">
        <authorList>
            <person name="Chen Y."/>
            <person name="Dougan E. K."/>
            <person name="Chan C."/>
            <person name="Rhodes N."/>
            <person name="Thang M."/>
        </authorList>
    </citation>
    <scope>NUCLEOTIDE SEQUENCE</scope>
</reference>
<gene>
    <name evidence="2" type="ORF">C1SCF055_LOCUS1776</name>
</gene>
<dbReference type="Gene3D" id="1.25.40.10">
    <property type="entry name" value="Tetratricopeptide repeat domain"/>
    <property type="match status" value="2"/>
</dbReference>
<proteinExistence type="predicted"/>
<reference evidence="3 4" key="2">
    <citation type="submission" date="2024-05" db="EMBL/GenBank/DDBJ databases">
        <authorList>
            <person name="Chen Y."/>
            <person name="Shah S."/>
            <person name="Dougan E. K."/>
            <person name="Thang M."/>
            <person name="Chan C."/>
        </authorList>
    </citation>
    <scope>NUCLEOTIDE SEQUENCE [LARGE SCALE GENOMIC DNA]</scope>
</reference>
<dbReference type="EMBL" id="CAMXCT020000061">
    <property type="protein sequence ID" value="CAL1126632.1"/>
    <property type="molecule type" value="Genomic_DNA"/>
</dbReference>
<comment type="caution">
    <text evidence="2">The sequence shown here is derived from an EMBL/GenBank/DDBJ whole genome shotgun (WGS) entry which is preliminary data.</text>
</comment>
<dbReference type="InterPro" id="IPR011990">
    <property type="entry name" value="TPR-like_helical_dom_sf"/>
</dbReference>
<dbReference type="PANTHER" id="PTHR47447">
    <property type="entry name" value="OS03G0856100 PROTEIN"/>
    <property type="match status" value="1"/>
</dbReference>
<sequence>MAQGPLYGAKEVTVLLASLARRALWRSAVTLLFTAEEVLDLPCLGAALQACEKSGQWQMALMLLEDFSSRRLLPDGGALASALLATGRAGAWQQGCWILKMVRSGKWNTKALPKAEWSRVATAAVSVCGQQRQWRMATQVLEVLQQDGLQLTVVPFNAWMRWTRPSSAHDELCNQAFGARARGAFSAWEAHMKVAEELSVPGSCVPDQITLNSVVQSCAEIACWEASLALVKAAPSWLDVKPDAVSLAA</sequence>
<keyword evidence="1" id="KW-0677">Repeat</keyword>
<evidence type="ECO:0000313" key="3">
    <source>
        <dbReference type="EMBL" id="CAL4760569.1"/>
    </source>
</evidence>
<dbReference type="Proteomes" id="UP001152797">
    <property type="component" value="Unassembled WGS sequence"/>
</dbReference>
<evidence type="ECO:0000313" key="4">
    <source>
        <dbReference type="Proteomes" id="UP001152797"/>
    </source>
</evidence>
<dbReference type="PANTHER" id="PTHR47447:SF17">
    <property type="entry name" value="OS12G0638900 PROTEIN"/>
    <property type="match status" value="1"/>
</dbReference>